<keyword evidence="3 6" id="KW-0479">Metal-binding</keyword>
<comment type="catalytic activity">
    <reaction evidence="1 7">
        <text>a myo-inositol phosphate + H2O = myo-inositol + phosphate</text>
        <dbReference type="Rhea" id="RHEA:24056"/>
        <dbReference type="ChEBI" id="CHEBI:15377"/>
        <dbReference type="ChEBI" id="CHEBI:17268"/>
        <dbReference type="ChEBI" id="CHEBI:43474"/>
        <dbReference type="ChEBI" id="CHEBI:84139"/>
        <dbReference type="EC" id="3.1.3.25"/>
    </reaction>
</comment>
<dbReference type="InterPro" id="IPR033942">
    <property type="entry name" value="IMPase"/>
</dbReference>
<dbReference type="PANTHER" id="PTHR20854:SF4">
    <property type="entry name" value="INOSITOL-1-MONOPHOSPHATASE-RELATED"/>
    <property type="match status" value="1"/>
</dbReference>
<dbReference type="GO" id="GO:0046872">
    <property type="term" value="F:metal ion binding"/>
    <property type="evidence" value="ECO:0007669"/>
    <property type="project" value="UniProtKB-KW"/>
</dbReference>
<evidence type="ECO:0000256" key="5">
    <source>
        <dbReference type="ARBA" id="ARBA00022842"/>
    </source>
</evidence>
<dbReference type="Gene3D" id="3.40.190.80">
    <property type="match status" value="1"/>
</dbReference>
<dbReference type="EC" id="3.1.3.25" evidence="7"/>
<dbReference type="Gene3D" id="3.30.540.10">
    <property type="entry name" value="Fructose-1,6-Bisphosphatase, subunit A, domain 1"/>
    <property type="match status" value="1"/>
</dbReference>
<dbReference type="CDD" id="cd01639">
    <property type="entry name" value="IMPase"/>
    <property type="match status" value="1"/>
</dbReference>
<dbReference type="PROSITE" id="PS00629">
    <property type="entry name" value="IMP_1"/>
    <property type="match status" value="1"/>
</dbReference>
<evidence type="ECO:0000256" key="7">
    <source>
        <dbReference type="RuleBase" id="RU364068"/>
    </source>
</evidence>
<protein>
    <recommendedName>
        <fullName evidence="7">Inositol-1-monophosphatase</fullName>
        <ecNumber evidence="7">3.1.3.25</ecNumber>
    </recommendedName>
</protein>
<feature type="binding site" evidence="6">
    <location>
        <position position="85"/>
    </location>
    <ligand>
        <name>Mg(2+)</name>
        <dbReference type="ChEBI" id="CHEBI:18420"/>
        <label>1</label>
        <note>catalytic</note>
    </ligand>
</feature>
<dbReference type="InterPro" id="IPR022337">
    <property type="entry name" value="Inositol_monophosphatase_SuhB"/>
</dbReference>
<proteinExistence type="inferred from homology"/>
<keyword evidence="5 6" id="KW-0460">Magnesium</keyword>
<evidence type="ECO:0000256" key="4">
    <source>
        <dbReference type="ARBA" id="ARBA00022801"/>
    </source>
</evidence>
<accession>A0A7C3HXN8</accession>
<feature type="binding site" evidence="6">
    <location>
        <position position="86"/>
    </location>
    <ligand>
        <name>Mg(2+)</name>
        <dbReference type="ChEBI" id="CHEBI:18420"/>
        <label>1</label>
        <note>catalytic</note>
    </ligand>
</feature>
<sequence>MNTALLQEMISAARSAGAFQMSEFRRREPGWGDTKAAHDFVSFVDIESERRIKAILDQTLPGAAFYGEETEKNRGPEYTWIVDPLDGTTNYLSGLDHFSVSIALWKHNQPLLAVVYKPSTDELFTAEAGKGAWRNGTMLSPAKPMNCSGALIATGTPYRSPDTVPAFYRALDQVLKTFRDVRRCGSAALDLCYVAAGFFQGFWEVDLQPYDVAAGLLLLIETGNPYSNFQGKAYDPFLHRGLVTGRPGVYESLARQVQSAYGELA</sequence>
<dbReference type="InterPro" id="IPR000760">
    <property type="entry name" value="Inositol_monophosphatase-like"/>
</dbReference>
<dbReference type="PRINTS" id="PR00377">
    <property type="entry name" value="IMPHPHTASES"/>
</dbReference>
<feature type="binding site" evidence="6">
    <location>
        <position position="211"/>
    </location>
    <ligand>
        <name>Mg(2+)</name>
        <dbReference type="ChEBI" id="CHEBI:18420"/>
        <label>1</label>
        <note>catalytic</note>
    </ligand>
</feature>
<evidence type="ECO:0000256" key="6">
    <source>
        <dbReference type="PIRSR" id="PIRSR600760-2"/>
    </source>
</evidence>
<evidence type="ECO:0000256" key="3">
    <source>
        <dbReference type="ARBA" id="ARBA00022723"/>
    </source>
</evidence>
<comment type="cofactor">
    <cofactor evidence="2 6 7">
        <name>Mg(2+)</name>
        <dbReference type="ChEBI" id="CHEBI:18420"/>
    </cofactor>
</comment>
<gene>
    <name evidence="8" type="ORF">ENS59_09350</name>
</gene>
<dbReference type="GO" id="GO:0006020">
    <property type="term" value="P:inositol metabolic process"/>
    <property type="evidence" value="ECO:0007669"/>
    <property type="project" value="TreeGrafter"/>
</dbReference>
<dbReference type="GO" id="GO:0008934">
    <property type="term" value="F:inositol monophosphate 1-phosphatase activity"/>
    <property type="evidence" value="ECO:0007669"/>
    <property type="project" value="InterPro"/>
</dbReference>
<dbReference type="PRINTS" id="PR01959">
    <property type="entry name" value="SBIMPHPHTASE"/>
</dbReference>
<dbReference type="EMBL" id="DSVL01000285">
    <property type="protein sequence ID" value="HFH29699.1"/>
    <property type="molecule type" value="Genomic_DNA"/>
</dbReference>
<name>A0A7C3HXN8_9SPIR</name>
<dbReference type="GO" id="GO:0007165">
    <property type="term" value="P:signal transduction"/>
    <property type="evidence" value="ECO:0007669"/>
    <property type="project" value="TreeGrafter"/>
</dbReference>
<feature type="binding site" evidence="6">
    <location>
        <position position="83"/>
    </location>
    <ligand>
        <name>Mg(2+)</name>
        <dbReference type="ChEBI" id="CHEBI:18420"/>
        <label>1</label>
        <note>catalytic</note>
    </ligand>
</feature>
<evidence type="ECO:0000256" key="1">
    <source>
        <dbReference type="ARBA" id="ARBA00001033"/>
    </source>
</evidence>
<evidence type="ECO:0000313" key="8">
    <source>
        <dbReference type="EMBL" id="HFH29699.1"/>
    </source>
</evidence>
<dbReference type="SUPFAM" id="SSF56655">
    <property type="entry name" value="Carbohydrate phosphatase"/>
    <property type="match status" value="1"/>
</dbReference>
<dbReference type="Pfam" id="PF00459">
    <property type="entry name" value="Inositol_P"/>
    <property type="match status" value="1"/>
</dbReference>
<keyword evidence="4 7" id="KW-0378">Hydrolase</keyword>
<feature type="binding site" evidence="6">
    <location>
        <position position="68"/>
    </location>
    <ligand>
        <name>Mg(2+)</name>
        <dbReference type="ChEBI" id="CHEBI:18420"/>
        <label>1</label>
        <note>catalytic</note>
    </ligand>
</feature>
<organism evidence="8">
    <name type="scientific">Gracilinema caldarium</name>
    <dbReference type="NCBI Taxonomy" id="215591"/>
    <lineage>
        <taxon>Bacteria</taxon>
        <taxon>Pseudomonadati</taxon>
        <taxon>Spirochaetota</taxon>
        <taxon>Spirochaetia</taxon>
        <taxon>Spirochaetales</taxon>
        <taxon>Breznakiellaceae</taxon>
        <taxon>Gracilinema</taxon>
    </lineage>
</organism>
<dbReference type="AlphaFoldDB" id="A0A7C3HXN8"/>
<dbReference type="PANTHER" id="PTHR20854">
    <property type="entry name" value="INOSITOL MONOPHOSPHATASE"/>
    <property type="match status" value="1"/>
</dbReference>
<comment type="caution">
    <text evidence="8">The sequence shown here is derived from an EMBL/GenBank/DDBJ whole genome shotgun (WGS) entry which is preliminary data.</text>
</comment>
<reference evidence="8" key="1">
    <citation type="journal article" date="2020" name="mSystems">
        <title>Genome- and Community-Level Interaction Insights into Carbon Utilization and Element Cycling Functions of Hydrothermarchaeota in Hydrothermal Sediment.</title>
        <authorList>
            <person name="Zhou Z."/>
            <person name="Liu Y."/>
            <person name="Xu W."/>
            <person name="Pan J."/>
            <person name="Luo Z.H."/>
            <person name="Li M."/>
        </authorList>
    </citation>
    <scope>NUCLEOTIDE SEQUENCE [LARGE SCALE GENOMIC DNA]</scope>
    <source>
        <strain evidence="8">SpSt-503</strain>
    </source>
</reference>
<comment type="similarity">
    <text evidence="7">Belongs to the inositol monophosphatase superfamily.</text>
</comment>
<evidence type="ECO:0000256" key="2">
    <source>
        <dbReference type="ARBA" id="ARBA00001946"/>
    </source>
</evidence>
<dbReference type="InterPro" id="IPR020583">
    <property type="entry name" value="Inositol_monoP_metal-BS"/>
</dbReference>